<dbReference type="InterPro" id="IPR051310">
    <property type="entry name" value="MCP_chemotaxis"/>
</dbReference>
<dbReference type="AlphaFoldDB" id="A0AB73BDI9"/>
<evidence type="ECO:0000256" key="8">
    <source>
        <dbReference type="PROSITE-ProRule" id="PRU00284"/>
    </source>
</evidence>
<keyword evidence="6 9" id="KW-0472">Membrane</keyword>
<accession>A0AB73BDI9</accession>
<comment type="subcellular location">
    <subcellularLocation>
        <location evidence="1">Cell membrane</location>
        <topology evidence="1">Multi-pass membrane protein</topology>
    </subcellularLocation>
</comment>
<keyword evidence="4 9" id="KW-0812">Transmembrane</keyword>
<dbReference type="RefSeq" id="WP_149615048.1">
    <property type="nucleotide sequence ID" value="NZ_SEUK01000054.1"/>
</dbReference>
<feature type="domain" description="T-SNARE coiled-coil homology" evidence="11">
    <location>
        <begin position="420"/>
        <end position="467"/>
    </location>
</feature>
<evidence type="ECO:0000259" key="10">
    <source>
        <dbReference type="PROSITE" id="PS50111"/>
    </source>
</evidence>
<dbReference type="InterPro" id="IPR004089">
    <property type="entry name" value="MCPsignal_dom"/>
</dbReference>
<feature type="domain" description="Methyl-accepting transducer" evidence="10">
    <location>
        <begin position="393"/>
        <end position="622"/>
    </location>
</feature>
<dbReference type="GO" id="GO:0005886">
    <property type="term" value="C:plasma membrane"/>
    <property type="evidence" value="ECO:0007669"/>
    <property type="project" value="UniProtKB-SubCell"/>
</dbReference>
<evidence type="ECO:0000256" key="4">
    <source>
        <dbReference type="ARBA" id="ARBA00022692"/>
    </source>
</evidence>
<dbReference type="Pfam" id="PF02743">
    <property type="entry name" value="dCache_1"/>
    <property type="match status" value="1"/>
</dbReference>
<evidence type="ECO:0000256" key="2">
    <source>
        <dbReference type="ARBA" id="ARBA00022475"/>
    </source>
</evidence>
<evidence type="ECO:0000313" key="13">
    <source>
        <dbReference type="EMBL" id="KAA1157538.1"/>
    </source>
</evidence>
<evidence type="ECO:0000259" key="11">
    <source>
        <dbReference type="PROSITE" id="PS50192"/>
    </source>
</evidence>
<keyword evidence="3" id="KW-0145">Chemotaxis</keyword>
<dbReference type="InterPro" id="IPR033479">
    <property type="entry name" value="dCache_1"/>
</dbReference>
<keyword evidence="8" id="KW-0807">Transducer</keyword>
<dbReference type="GO" id="GO:0007165">
    <property type="term" value="P:signal transduction"/>
    <property type="evidence" value="ECO:0007669"/>
    <property type="project" value="UniProtKB-KW"/>
</dbReference>
<dbReference type="PROSITE" id="PS50111">
    <property type="entry name" value="CHEMOTAXIS_TRANSDUC_2"/>
    <property type="match status" value="1"/>
</dbReference>
<dbReference type="SUPFAM" id="SSF58104">
    <property type="entry name" value="Methyl-accepting chemotaxis protein (MCP) signaling domain"/>
    <property type="match status" value="1"/>
</dbReference>
<dbReference type="PROSITE" id="PS50192">
    <property type="entry name" value="T_SNARE"/>
    <property type="match status" value="1"/>
</dbReference>
<dbReference type="Gene3D" id="1.10.287.950">
    <property type="entry name" value="Methyl-accepting chemotaxis protein"/>
    <property type="match status" value="1"/>
</dbReference>
<dbReference type="SMART" id="SM00283">
    <property type="entry name" value="MA"/>
    <property type="match status" value="1"/>
</dbReference>
<dbReference type="GO" id="GO:0006935">
    <property type="term" value="P:chemotaxis"/>
    <property type="evidence" value="ECO:0007669"/>
    <property type="project" value="UniProtKB-KW"/>
</dbReference>
<dbReference type="InterPro" id="IPR000727">
    <property type="entry name" value="T_SNARE_dom"/>
</dbReference>
<evidence type="ECO:0000256" key="6">
    <source>
        <dbReference type="ARBA" id="ARBA00023136"/>
    </source>
</evidence>
<dbReference type="PROSITE" id="PS50885">
    <property type="entry name" value="HAMP"/>
    <property type="match status" value="1"/>
</dbReference>
<dbReference type="Pfam" id="PF00015">
    <property type="entry name" value="MCPsignal"/>
    <property type="match status" value="1"/>
</dbReference>
<dbReference type="EMBL" id="SEUK01000054">
    <property type="protein sequence ID" value="KAA1157538.1"/>
    <property type="molecule type" value="Genomic_DNA"/>
</dbReference>
<keyword evidence="5 9" id="KW-1133">Transmembrane helix</keyword>
<gene>
    <name evidence="13" type="ORF">EU508_17595</name>
</gene>
<feature type="domain" description="HAMP" evidence="12">
    <location>
        <begin position="352"/>
        <end position="388"/>
    </location>
</feature>
<comment type="caution">
    <text evidence="13">The sequence shown here is derived from an EMBL/GenBank/DDBJ whole genome shotgun (WGS) entry which is preliminary data.</text>
</comment>
<proteinExistence type="inferred from homology"/>
<organism evidence="13 14">
    <name type="scientific">Pseudoalteromonas fuliginea</name>
    <dbReference type="NCBI Taxonomy" id="1872678"/>
    <lineage>
        <taxon>Bacteria</taxon>
        <taxon>Pseudomonadati</taxon>
        <taxon>Pseudomonadota</taxon>
        <taxon>Gammaproteobacteria</taxon>
        <taxon>Alteromonadales</taxon>
        <taxon>Pseudoalteromonadaceae</taxon>
        <taxon>Pseudoalteromonas</taxon>
    </lineage>
</organism>
<evidence type="ECO:0000256" key="1">
    <source>
        <dbReference type="ARBA" id="ARBA00004651"/>
    </source>
</evidence>
<feature type="transmembrane region" description="Helical" evidence="9">
    <location>
        <begin position="266"/>
        <end position="288"/>
    </location>
</feature>
<sequence>MASIRANFLIFILPIVAISCIFLATTLTMVSISRLEEQSLEKINSANDYLQKNINNWLSFQTNVISSIGDISTKSNAADSNTHLDSNILESINSELGFRNVALVDENGKARLSGNLSRIGADYSKLNYISSARNNAGSVIISDVRFSRVDGTPLISFAKTLKSGDTIFTSVPLKNLYKDYVETNRELKFNYSFILTSSCELLAHPLLDKGGTPSVDYKQLCSDSSITSFEENGESYTVSVSQNPLTKWYVVTAVNKKSINEIVSDVVKTAIIISLIVLFIVIVTVFLLTGSMSRRMGKIVTMIDLASAGDIEGLELQKDQLIELASKGDEIGKIACATQLLVNSQEKKIIFAKAIADGDLNQELDTQTHDALGLALCSMSQRLRALIEQLIAVVNEINDTSKVLAGRSQDLQSGVIEQRSAVTDISSLIIGLKEHVNQQGELVDNINNKAVTASQEADSSKYQMQEMISSLEKINESGQNISGIMGNISDVADQTNLISLNAAIEAARAGEHGRGFAVVADEVRGLAARSGAAASQTSLLVETSLQAIASGKNATAGTEKAFLSIVNHINGLSVSLETIKQSSVEQISTMQNLSNGLSTVENITEINNSLSDGLSIQCNSLEGLTERLKKEIQQFKL</sequence>
<evidence type="ECO:0000256" key="9">
    <source>
        <dbReference type="SAM" id="Phobius"/>
    </source>
</evidence>
<feature type="transmembrane region" description="Helical" evidence="9">
    <location>
        <begin position="7"/>
        <end position="32"/>
    </location>
</feature>
<protein>
    <submittedName>
        <fullName evidence="13">Methyl-accepting chemotaxis protein</fullName>
    </submittedName>
</protein>
<evidence type="ECO:0000256" key="3">
    <source>
        <dbReference type="ARBA" id="ARBA00022500"/>
    </source>
</evidence>
<dbReference type="PROSITE" id="PS51257">
    <property type="entry name" value="PROKAR_LIPOPROTEIN"/>
    <property type="match status" value="1"/>
</dbReference>
<dbReference type="InterPro" id="IPR003660">
    <property type="entry name" value="HAMP_dom"/>
</dbReference>
<comment type="similarity">
    <text evidence="7">Belongs to the methyl-accepting chemotaxis (MCP) protein family.</text>
</comment>
<dbReference type="PANTHER" id="PTHR43531:SF11">
    <property type="entry name" value="METHYL-ACCEPTING CHEMOTAXIS PROTEIN 3"/>
    <property type="match status" value="1"/>
</dbReference>
<dbReference type="Proteomes" id="UP000324162">
    <property type="component" value="Unassembled WGS sequence"/>
</dbReference>
<dbReference type="PANTHER" id="PTHR43531">
    <property type="entry name" value="PROTEIN ICFG"/>
    <property type="match status" value="1"/>
</dbReference>
<evidence type="ECO:0000256" key="5">
    <source>
        <dbReference type="ARBA" id="ARBA00022989"/>
    </source>
</evidence>
<evidence type="ECO:0000313" key="14">
    <source>
        <dbReference type="Proteomes" id="UP000324162"/>
    </source>
</evidence>
<evidence type="ECO:0000256" key="7">
    <source>
        <dbReference type="ARBA" id="ARBA00029447"/>
    </source>
</evidence>
<reference evidence="13 14" key="1">
    <citation type="submission" date="2019-01" db="EMBL/GenBank/DDBJ databases">
        <title>Genome sequences of marine Pseudoalteromonas species.</title>
        <authorList>
            <person name="Boraston A.B."/>
            <person name="Hehemann J.-H."/>
            <person name="Vickers C.J."/>
            <person name="Salama-Alber O."/>
            <person name="Abe K."/>
            <person name="Hettle A.J."/>
        </authorList>
    </citation>
    <scope>NUCLEOTIDE SEQUENCE [LARGE SCALE GENOMIC DNA]</scope>
    <source>
        <strain evidence="13 14">PS42</strain>
    </source>
</reference>
<evidence type="ECO:0000259" key="12">
    <source>
        <dbReference type="PROSITE" id="PS50885"/>
    </source>
</evidence>
<name>A0AB73BDI9_9GAMM</name>
<dbReference type="Gene3D" id="3.30.450.20">
    <property type="entry name" value="PAS domain"/>
    <property type="match status" value="2"/>
</dbReference>
<dbReference type="GO" id="GO:0004888">
    <property type="term" value="F:transmembrane signaling receptor activity"/>
    <property type="evidence" value="ECO:0007669"/>
    <property type="project" value="TreeGrafter"/>
</dbReference>
<keyword evidence="2" id="KW-1003">Cell membrane</keyword>